<geneLocation type="plasmid" evidence="1 2">
    <name>RPME01</name>
</geneLocation>
<dbReference type="Proteomes" id="UP000000366">
    <property type="component" value="Plasmid RPME01"/>
</dbReference>
<dbReference type="RefSeq" id="WP_011831491.1">
    <property type="nucleotide sequence ID" value="NC_008826.1"/>
</dbReference>
<dbReference type="AlphaFoldDB" id="A2SMT7"/>
<keyword evidence="2" id="KW-1185">Reference proteome</keyword>
<accession>A2SMT7</accession>
<reference evidence="1 2" key="1">
    <citation type="journal article" date="2007" name="J. Bacteriol.">
        <title>Whole-genome analysis of the methyl tert-butyl ether-degrading beta-proteobacterium Methylibium petroleiphilum PM1.</title>
        <authorList>
            <person name="Kane S.R."/>
            <person name="Chakicherla A.Y."/>
            <person name="Chain P.S.G."/>
            <person name="Schmidt R."/>
            <person name="Shin M.W."/>
            <person name="Legler T.C."/>
            <person name="Scow K.M."/>
            <person name="Larimer F.W."/>
            <person name="Lucas S.M."/>
            <person name="Richardson P.M."/>
            <person name="Hristova K.R."/>
        </authorList>
    </citation>
    <scope>NUCLEOTIDE SEQUENCE [LARGE SCALE GENOMIC DNA]</scope>
    <source>
        <strain evidence="2">ATCC BAA-1232 / LMG 22953 / PM1</strain>
        <plasmid evidence="1 2">RPME01</plasmid>
    </source>
</reference>
<gene>
    <name evidence="1" type="ordered locus">Mpe_B0097</name>
</gene>
<dbReference type="EMBL" id="CP000556">
    <property type="protein sequence ID" value="ABM96876.1"/>
    <property type="molecule type" value="Genomic_DNA"/>
</dbReference>
<proteinExistence type="predicted"/>
<evidence type="ECO:0000313" key="2">
    <source>
        <dbReference type="Proteomes" id="UP000000366"/>
    </source>
</evidence>
<sequence length="263" mass="28897">MSIKALALAIEQNYAAGMSGGDDTQFQALIDLGDQAAEIIKMEDELVANRETLRRVWALAQQLQKSLGWIETFIREHGEWWGSEDVDTAENEWLSNARDLLKLFEDVPKTAPEASAARHSNPLSMFTETELLDELRGRGAVASVWTAEDLSFLDEDAPEGVTDEELPALKARALESAGRSLEDILGARGNEHLADWWHMNCDDVMSAHEESLVKACEAAGVEIVDDHTITWQHGGTVHSGTGSSFESVAAAARDAIRTLRIKI</sequence>
<keyword evidence="1" id="KW-0614">Plasmid</keyword>
<protein>
    <submittedName>
        <fullName evidence="1">Uncharacterized protein</fullName>
    </submittedName>
</protein>
<name>A2SMT7_METPP</name>
<dbReference type="HOGENOM" id="CLU_1056943_0_0_4"/>
<organism evidence="1 2">
    <name type="scientific">Methylibium petroleiphilum (strain ATCC BAA-1232 / LMG 22953 / PM1)</name>
    <dbReference type="NCBI Taxonomy" id="420662"/>
    <lineage>
        <taxon>Bacteria</taxon>
        <taxon>Pseudomonadati</taxon>
        <taxon>Pseudomonadota</taxon>
        <taxon>Betaproteobacteria</taxon>
        <taxon>Burkholderiales</taxon>
        <taxon>Sphaerotilaceae</taxon>
        <taxon>Methylibium</taxon>
    </lineage>
</organism>
<dbReference type="KEGG" id="mpt:Mpe_B0097"/>
<dbReference type="eggNOG" id="ENOG502ZRG7">
    <property type="taxonomic scope" value="Bacteria"/>
</dbReference>
<evidence type="ECO:0000313" key="1">
    <source>
        <dbReference type="EMBL" id="ABM96876.1"/>
    </source>
</evidence>